<keyword evidence="4 7" id="KW-0378">Hydrolase</keyword>
<feature type="domain" description="Peptidase S1" evidence="9">
    <location>
        <begin position="47"/>
        <end position="297"/>
    </location>
</feature>
<keyword evidence="6" id="KW-1015">Disulfide bond</keyword>
<dbReference type="GO" id="GO:0005615">
    <property type="term" value="C:extracellular space"/>
    <property type="evidence" value="ECO:0007669"/>
    <property type="project" value="TreeGrafter"/>
</dbReference>
<comment type="caution">
    <text evidence="10">The sequence shown here is derived from an EMBL/GenBank/DDBJ whole genome shotgun (WGS) entry which is preliminary data.</text>
</comment>
<organism evidence="10 11">
    <name type="scientific">Daphnia sinensis</name>
    <dbReference type="NCBI Taxonomy" id="1820382"/>
    <lineage>
        <taxon>Eukaryota</taxon>
        <taxon>Metazoa</taxon>
        <taxon>Ecdysozoa</taxon>
        <taxon>Arthropoda</taxon>
        <taxon>Crustacea</taxon>
        <taxon>Branchiopoda</taxon>
        <taxon>Diplostraca</taxon>
        <taxon>Cladocera</taxon>
        <taxon>Anomopoda</taxon>
        <taxon>Daphniidae</taxon>
        <taxon>Daphnia</taxon>
        <taxon>Daphnia similis group</taxon>
    </lineage>
</organism>
<evidence type="ECO:0000313" key="10">
    <source>
        <dbReference type="EMBL" id="KAI9552361.1"/>
    </source>
</evidence>
<dbReference type="FunFam" id="2.40.10.10:FF:000038">
    <property type="entry name" value="Serine protease"/>
    <property type="match status" value="1"/>
</dbReference>
<dbReference type="PROSITE" id="PS50240">
    <property type="entry name" value="TRYPSIN_DOM"/>
    <property type="match status" value="1"/>
</dbReference>
<evidence type="ECO:0000256" key="5">
    <source>
        <dbReference type="ARBA" id="ARBA00022825"/>
    </source>
</evidence>
<evidence type="ECO:0000256" key="6">
    <source>
        <dbReference type="ARBA" id="ARBA00023157"/>
    </source>
</evidence>
<keyword evidence="5 7" id="KW-0720">Serine protease</keyword>
<protein>
    <submittedName>
        <fullName evidence="10">Trypsin</fullName>
    </submittedName>
</protein>
<name>A0AAD5PLW1_9CRUS</name>
<evidence type="ECO:0000256" key="2">
    <source>
        <dbReference type="ARBA" id="ARBA00022525"/>
    </source>
</evidence>
<dbReference type="Pfam" id="PF00089">
    <property type="entry name" value="Trypsin"/>
    <property type="match status" value="1"/>
</dbReference>
<dbReference type="InterPro" id="IPR050127">
    <property type="entry name" value="Serine_Proteases_S1"/>
</dbReference>
<evidence type="ECO:0000256" key="1">
    <source>
        <dbReference type="ARBA" id="ARBA00004613"/>
    </source>
</evidence>
<dbReference type="InterPro" id="IPR001254">
    <property type="entry name" value="Trypsin_dom"/>
</dbReference>
<dbReference type="CDD" id="cd00190">
    <property type="entry name" value="Tryp_SPc"/>
    <property type="match status" value="1"/>
</dbReference>
<dbReference type="PRINTS" id="PR00722">
    <property type="entry name" value="CHYMOTRYPSIN"/>
</dbReference>
<dbReference type="Proteomes" id="UP000820818">
    <property type="component" value="Linkage Group LG10"/>
</dbReference>
<keyword evidence="2" id="KW-0964">Secreted</keyword>
<dbReference type="PANTHER" id="PTHR24264">
    <property type="entry name" value="TRYPSIN-RELATED"/>
    <property type="match status" value="1"/>
</dbReference>
<dbReference type="GO" id="GO:0004252">
    <property type="term" value="F:serine-type endopeptidase activity"/>
    <property type="evidence" value="ECO:0007669"/>
    <property type="project" value="InterPro"/>
</dbReference>
<keyword evidence="11" id="KW-1185">Reference proteome</keyword>
<dbReference type="InterPro" id="IPR043504">
    <property type="entry name" value="Peptidase_S1_PA_chymotrypsin"/>
</dbReference>
<feature type="chain" id="PRO_5042292400" evidence="8">
    <location>
        <begin position="21"/>
        <end position="336"/>
    </location>
</feature>
<gene>
    <name evidence="10" type="ORF">GHT06_022726</name>
</gene>
<evidence type="ECO:0000313" key="11">
    <source>
        <dbReference type="Proteomes" id="UP000820818"/>
    </source>
</evidence>
<dbReference type="PANTHER" id="PTHR24264:SF20">
    <property type="entry name" value="TRYPSIN-LIKE"/>
    <property type="match status" value="1"/>
</dbReference>
<dbReference type="InterPro" id="IPR001314">
    <property type="entry name" value="Peptidase_S1A"/>
</dbReference>
<dbReference type="GO" id="GO:0006508">
    <property type="term" value="P:proteolysis"/>
    <property type="evidence" value="ECO:0007669"/>
    <property type="project" value="UniProtKB-KW"/>
</dbReference>
<comment type="subcellular location">
    <subcellularLocation>
        <location evidence="1">Secreted</location>
    </subcellularLocation>
</comment>
<evidence type="ECO:0000256" key="8">
    <source>
        <dbReference type="SAM" id="SignalP"/>
    </source>
</evidence>
<evidence type="ECO:0000256" key="7">
    <source>
        <dbReference type="RuleBase" id="RU363034"/>
    </source>
</evidence>
<dbReference type="PROSITE" id="PS00134">
    <property type="entry name" value="TRYPSIN_HIS"/>
    <property type="match status" value="1"/>
</dbReference>
<reference evidence="10 11" key="1">
    <citation type="submission" date="2022-05" db="EMBL/GenBank/DDBJ databases">
        <title>A multi-omics perspective on studying reproductive biology in Daphnia sinensis.</title>
        <authorList>
            <person name="Jia J."/>
        </authorList>
    </citation>
    <scope>NUCLEOTIDE SEQUENCE [LARGE SCALE GENOMIC DNA]</scope>
    <source>
        <strain evidence="10 11">WSL</strain>
    </source>
</reference>
<evidence type="ECO:0000259" key="9">
    <source>
        <dbReference type="PROSITE" id="PS50240"/>
    </source>
</evidence>
<dbReference type="InterPro" id="IPR033116">
    <property type="entry name" value="TRYPSIN_SER"/>
</dbReference>
<dbReference type="PROSITE" id="PS00135">
    <property type="entry name" value="TRYPSIN_SER"/>
    <property type="match status" value="1"/>
</dbReference>
<dbReference type="EMBL" id="WJBH02000010">
    <property type="protein sequence ID" value="KAI9552361.1"/>
    <property type="molecule type" value="Genomic_DNA"/>
</dbReference>
<evidence type="ECO:0000256" key="4">
    <source>
        <dbReference type="ARBA" id="ARBA00022801"/>
    </source>
</evidence>
<dbReference type="Gene3D" id="2.40.10.10">
    <property type="entry name" value="Trypsin-like serine proteases"/>
    <property type="match status" value="1"/>
</dbReference>
<keyword evidence="3 7" id="KW-0645">Protease</keyword>
<dbReference type="SMART" id="SM00020">
    <property type="entry name" value="Tryp_SPc"/>
    <property type="match status" value="1"/>
</dbReference>
<dbReference type="InterPro" id="IPR009003">
    <property type="entry name" value="Peptidase_S1_PA"/>
</dbReference>
<dbReference type="SUPFAM" id="SSF50494">
    <property type="entry name" value="Trypsin-like serine proteases"/>
    <property type="match status" value="1"/>
</dbReference>
<dbReference type="InterPro" id="IPR018114">
    <property type="entry name" value="TRYPSIN_HIS"/>
</dbReference>
<dbReference type="AlphaFoldDB" id="A0AAD5PLW1"/>
<keyword evidence="8" id="KW-0732">Signal</keyword>
<accession>A0AAD5PLW1</accession>
<feature type="signal peptide" evidence="8">
    <location>
        <begin position="1"/>
        <end position="20"/>
    </location>
</feature>
<evidence type="ECO:0000256" key="3">
    <source>
        <dbReference type="ARBA" id="ARBA00022670"/>
    </source>
</evidence>
<sequence length="336" mass="36548">MIRAKMKFIVLAVCISFSMAMPKPLVLQRPVSFLQNLNIQRIPQEKIVGGYIVEPNSLPFQVSIQRRPSPVADWMHYCGGSILDPKIVITAAHCVSGIDATNLRVVAGEHSLSTDSGLEQKSMPVSVIVHENFNSDTFQNDIALVFMKQIPLDLSVPSAKSIKLPPPVAQYDPSPGTRLNVSGWGFTEPAPGSSERLSDVLRTVNIGVISDEICDKTYGGSPYRPIIFPSMLCAGDMNKGGLDSCQGDSGGPLFTGNGDSAVLHGIVSWGEGCAIASYPGVYTQVSYYLDWIAAKRAHLSSSTRPLTYQCQHPITHMFGLCQNEQYRVTNDTAKEK</sequence>
<proteinExistence type="predicted"/>